<dbReference type="Pfam" id="PF07855">
    <property type="entry name" value="ATG101"/>
    <property type="match status" value="1"/>
</dbReference>
<dbReference type="EMBL" id="CDMY01000270">
    <property type="protein sequence ID" value="CEL98417.1"/>
    <property type="molecule type" value="Genomic_DNA"/>
</dbReference>
<protein>
    <recommendedName>
        <fullName evidence="2">Autophagy-related protein 101</fullName>
    </recommendedName>
</protein>
<dbReference type="PANTHER" id="PTHR13292">
    <property type="entry name" value="AUTOPHAGY-RELATED PROTEIN 101"/>
    <property type="match status" value="1"/>
</dbReference>
<dbReference type="AlphaFoldDB" id="A0A0G4EN17"/>
<organism evidence="5 6">
    <name type="scientific">Vitrella brassicaformis (strain CCMP3155)</name>
    <dbReference type="NCBI Taxonomy" id="1169540"/>
    <lineage>
        <taxon>Eukaryota</taxon>
        <taxon>Sar</taxon>
        <taxon>Alveolata</taxon>
        <taxon>Colpodellida</taxon>
        <taxon>Vitrellaceae</taxon>
        <taxon>Vitrella</taxon>
    </lineage>
</organism>
<dbReference type="GO" id="GO:1990316">
    <property type="term" value="C:Atg1/ULK1 kinase complex"/>
    <property type="evidence" value="ECO:0007669"/>
    <property type="project" value="TreeGrafter"/>
</dbReference>
<dbReference type="VEuPathDB" id="CryptoDB:Vbra_12468"/>
<sequence>MCPELRVALCHLKEALRCLLHSVVFCRSLGAHNVVTPMSIYSEQLELGYVKCYSPDLSIDNLIETRINAFATLFERELAIPTHTHTNVPPSQGTAELRIGFYVPRAKRAIWGIFKPPDEKIFFEVWRIPIRVSVPSSSPPPFTRSLRSSTTAASQQTPPPPPDPQSTAGHAAAAGAAAAAVAPSSSSSSAGDATRLLEDELAMRRDAHTEVRRVLLYIIENVNKKRDHLPPPRDQQSIYWFEVSYDIRGQDGSAAWHLPSAIRSPPGRKLPYIT</sequence>
<dbReference type="InParanoid" id="A0A0G4EN17"/>
<dbReference type="PANTHER" id="PTHR13292:SF0">
    <property type="entry name" value="AUTOPHAGY-RELATED PROTEIN 101"/>
    <property type="match status" value="1"/>
</dbReference>
<feature type="compositionally biased region" description="Low complexity" evidence="4">
    <location>
        <begin position="143"/>
        <end position="156"/>
    </location>
</feature>
<name>A0A0G4EN17_VITBC</name>
<evidence type="ECO:0000256" key="2">
    <source>
        <dbReference type="ARBA" id="ARBA00018874"/>
    </source>
</evidence>
<evidence type="ECO:0000313" key="5">
    <source>
        <dbReference type="EMBL" id="CEL98417.1"/>
    </source>
</evidence>
<feature type="compositionally biased region" description="Low complexity" evidence="4">
    <location>
        <begin position="165"/>
        <end position="191"/>
    </location>
</feature>
<dbReference type="STRING" id="1169540.A0A0G4EN17"/>
<reference evidence="5 6" key="1">
    <citation type="submission" date="2014-11" db="EMBL/GenBank/DDBJ databases">
        <authorList>
            <person name="Zhu J."/>
            <person name="Qi W."/>
            <person name="Song R."/>
        </authorList>
    </citation>
    <scope>NUCLEOTIDE SEQUENCE [LARGE SCALE GENOMIC DNA]</scope>
</reference>
<proteinExistence type="inferred from homology"/>
<dbReference type="InterPro" id="IPR012445">
    <property type="entry name" value="ATG101"/>
</dbReference>
<dbReference type="OMA" id="PINDDRE"/>
<evidence type="ECO:0000256" key="3">
    <source>
        <dbReference type="ARBA" id="ARBA00023006"/>
    </source>
</evidence>
<dbReference type="GO" id="GO:0000045">
    <property type="term" value="P:autophagosome assembly"/>
    <property type="evidence" value="ECO:0007669"/>
    <property type="project" value="TreeGrafter"/>
</dbReference>
<accession>A0A0G4EN17</accession>
<evidence type="ECO:0000313" key="6">
    <source>
        <dbReference type="Proteomes" id="UP000041254"/>
    </source>
</evidence>
<keyword evidence="6" id="KW-1185">Reference proteome</keyword>
<keyword evidence="3" id="KW-0072">Autophagy</keyword>
<dbReference type="Proteomes" id="UP000041254">
    <property type="component" value="Unassembled WGS sequence"/>
</dbReference>
<gene>
    <name evidence="5" type="ORF">Vbra_12468</name>
</gene>
<evidence type="ECO:0000256" key="4">
    <source>
        <dbReference type="SAM" id="MobiDB-lite"/>
    </source>
</evidence>
<feature type="region of interest" description="Disordered" evidence="4">
    <location>
        <begin position="136"/>
        <end position="191"/>
    </location>
</feature>
<dbReference type="GO" id="GO:0019901">
    <property type="term" value="F:protein kinase binding"/>
    <property type="evidence" value="ECO:0007669"/>
    <property type="project" value="TreeGrafter"/>
</dbReference>
<dbReference type="GO" id="GO:0000407">
    <property type="term" value="C:phagophore assembly site"/>
    <property type="evidence" value="ECO:0007669"/>
    <property type="project" value="TreeGrafter"/>
</dbReference>
<comment type="similarity">
    <text evidence="1">Belongs to the ATG101 family.</text>
</comment>
<evidence type="ECO:0000256" key="1">
    <source>
        <dbReference type="ARBA" id="ARBA00007130"/>
    </source>
</evidence>
<dbReference type="OrthoDB" id="10259639at2759"/>